<organism evidence="2 3">
    <name type="scientific">Conidiobolus coronatus (strain ATCC 28846 / CBS 209.66 / NRRL 28638)</name>
    <name type="common">Delacroixia coronata</name>
    <dbReference type="NCBI Taxonomy" id="796925"/>
    <lineage>
        <taxon>Eukaryota</taxon>
        <taxon>Fungi</taxon>
        <taxon>Fungi incertae sedis</taxon>
        <taxon>Zoopagomycota</taxon>
        <taxon>Entomophthoromycotina</taxon>
        <taxon>Entomophthoromycetes</taxon>
        <taxon>Entomophthorales</taxon>
        <taxon>Ancylistaceae</taxon>
        <taxon>Conidiobolus</taxon>
    </lineage>
</organism>
<evidence type="ECO:0000313" key="3">
    <source>
        <dbReference type="Proteomes" id="UP000070444"/>
    </source>
</evidence>
<reference evidence="2 3" key="1">
    <citation type="journal article" date="2015" name="Genome Biol. Evol.">
        <title>Phylogenomic analyses indicate that early fungi evolved digesting cell walls of algal ancestors of land plants.</title>
        <authorList>
            <person name="Chang Y."/>
            <person name="Wang S."/>
            <person name="Sekimoto S."/>
            <person name="Aerts A.L."/>
            <person name="Choi C."/>
            <person name="Clum A."/>
            <person name="LaButti K.M."/>
            <person name="Lindquist E.A."/>
            <person name="Yee Ngan C."/>
            <person name="Ohm R.A."/>
            <person name="Salamov A.A."/>
            <person name="Grigoriev I.V."/>
            <person name="Spatafora J.W."/>
            <person name="Berbee M.L."/>
        </authorList>
    </citation>
    <scope>NUCLEOTIDE SEQUENCE [LARGE SCALE GENOMIC DNA]</scope>
    <source>
        <strain evidence="2 3">NRRL 28638</strain>
    </source>
</reference>
<accession>A0A137NXG9</accession>
<proteinExistence type="predicted"/>
<dbReference type="Proteomes" id="UP000070444">
    <property type="component" value="Unassembled WGS sequence"/>
</dbReference>
<name>A0A137NXG9_CONC2</name>
<evidence type="ECO:0000256" key="1">
    <source>
        <dbReference type="SAM" id="MobiDB-lite"/>
    </source>
</evidence>
<feature type="compositionally biased region" description="Polar residues" evidence="1">
    <location>
        <begin position="52"/>
        <end position="64"/>
    </location>
</feature>
<dbReference type="AlphaFoldDB" id="A0A137NXG9"/>
<protein>
    <recommendedName>
        <fullName evidence="4">Retrotransposon gag domain-containing protein</fullName>
    </recommendedName>
</protein>
<feature type="compositionally biased region" description="Basic and acidic residues" evidence="1">
    <location>
        <begin position="65"/>
        <end position="79"/>
    </location>
</feature>
<evidence type="ECO:0000313" key="2">
    <source>
        <dbReference type="EMBL" id="KXN67543.1"/>
    </source>
</evidence>
<sequence length="165" mass="19233">MEISENALKIQQIISEYVSRSISNPTLLEFDNSRPVESNVLPSYQNAIDDQDLIGTSDSNLNQHTQKDENSSETDEHANEQGSNNSFPEFKLKYCFSGSSKIQARDFISDYNFLAFRNKWSPEEKMEFFPNHLENDALNWYLSIQDHLTSWKIVKMEFMEKYLAN</sequence>
<keyword evidence="3" id="KW-1185">Reference proteome</keyword>
<dbReference type="EMBL" id="KQ964629">
    <property type="protein sequence ID" value="KXN67543.1"/>
    <property type="molecule type" value="Genomic_DNA"/>
</dbReference>
<gene>
    <name evidence="2" type="ORF">CONCODRAFT_72894</name>
</gene>
<evidence type="ECO:0008006" key="4">
    <source>
        <dbReference type="Google" id="ProtNLM"/>
    </source>
</evidence>
<feature type="region of interest" description="Disordered" evidence="1">
    <location>
        <begin position="52"/>
        <end position="85"/>
    </location>
</feature>